<evidence type="ECO:0000313" key="4">
    <source>
        <dbReference type="EMBL" id="CAH1229597.1"/>
    </source>
</evidence>
<dbReference type="InterPro" id="IPR016035">
    <property type="entry name" value="Acyl_Trfase/lysoPLipase"/>
</dbReference>
<gene>
    <name evidence="4" type="primary">Hypp241</name>
    <name evidence="4" type="ORF">BLAG_LOCUS862</name>
</gene>
<keyword evidence="5" id="KW-1185">Reference proteome</keyword>
<dbReference type="Pfam" id="PF01734">
    <property type="entry name" value="Patatin"/>
    <property type="match status" value="1"/>
</dbReference>
<dbReference type="PANTHER" id="PTHR46394:SF1">
    <property type="entry name" value="PNPLA DOMAIN-CONTAINING PROTEIN"/>
    <property type="match status" value="1"/>
</dbReference>
<accession>A0A8J9V7Y6</accession>
<evidence type="ECO:0000259" key="3">
    <source>
        <dbReference type="PROSITE" id="PS51635"/>
    </source>
</evidence>
<dbReference type="Gene3D" id="3.40.1090.10">
    <property type="entry name" value="Cytosolic phospholipase A2 catalytic domain"/>
    <property type="match status" value="1"/>
</dbReference>
<dbReference type="SUPFAM" id="SSF52151">
    <property type="entry name" value="FabD/lysophospholipase-like"/>
    <property type="match status" value="1"/>
</dbReference>
<dbReference type="InterPro" id="IPR052580">
    <property type="entry name" value="Lipid_Hydrolase"/>
</dbReference>
<proteinExistence type="predicted"/>
<dbReference type="EMBL" id="OV696686">
    <property type="protein sequence ID" value="CAH1229597.1"/>
    <property type="molecule type" value="Genomic_DNA"/>
</dbReference>
<dbReference type="AlphaFoldDB" id="A0A8J9V7Y6"/>
<sequence length="529" mass="60513">MFAHAFALGAGKRVLSSVFGEVKEGLDAMLAQAPPKTAGLPDVGGEKFSNYEFPFENLVLEGGGAKTIAHIGAIKVLEDAGLMEQVQRLAGTGASAILAGLLSLGMTSEDVLDQLRHVDMDNTVLDGRWWLPWKTKYAGMMFDILFNYGACPGTKFLDWYGQVIEKYLKKLGMHHLGLDKDITFAQVYEVFRKELCVVVYNVQFGREAYCHVKTTPLLKIREAVRMSISTPVVFEPYTLPGGHLQYMDGGLYTNFPIYCYDGWWLSMDKDNTFLQRMRKEVDKEKVKRFFYPENKQDRFKGDQETRKKTIGLLMFSENDREPYQDDFQARLDKLGSMDPYFKKERPDTERARVYTKQQWESKKTHDASIARFKTMLKLKEEKIDEVLKLPSDERLERFLELFTDEDVADIATTREGAFHVLFVDSTGEITDQNVTNIFENWAAFQLTRQEVLREKPVSSPRQLYGQLMDFIGKGHALTEDDVKRCVGIDVDYVDMLDLDLTLDDQAFLMKQGAAATIAFLRQYVVDNDL</sequence>
<evidence type="ECO:0000256" key="2">
    <source>
        <dbReference type="PROSITE-ProRule" id="PRU01161"/>
    </source>
</evidence>
<comment type="caution">
    <text evidence="2">Lacks conserved residue(s) required for the propagation of feature annotation.</text>
</comment>
<organism evidence="4 5">
    <name type="scientific">Branchiostoma lanceolatum</name>
    <name type="common">Common lancelet</name>
    <name type="synonym">Amphioxus lanceolatum</name>
    <dbReference type="NCBI Taxonomy" id="7740"/>
    <lineage>
        <taxon>Eukaryota</taxon>
        <taxon>Metazoa</taxon>
        <taxon>Chordata</taxon>
        <taxon>Cephalochordata</taxon>
        <taxon>Leptocardii</taxon>
        <taxon>Amphioxiformes</taxon>
        <taxon>Branchiostomatidae</taxon>
        <taxon>Branchiostoma</taxon>
    </lineage>
</organism>
<dbReference type="CDD" id="cd07207">
    <property type="entry name" value="Pat_ExoU_VipD_like"/>
    <property type="match status" value="1"/>
</dbReference>
<evidence type="ECO:0000256" key="1">
    <source>
        <dbReference type="ARBA" id="ARBA00023098"/>
    </source>
</evidence>
<evidence type="ECO:0000313" key="5">
    <source>
        <dbReference type="Proteomes" id="UP000838412"/>
    </source>
</evidence>
<dbReference type="Proteomes" id="UP000838412">
    <property type="component" value="Chromosome 1"/>
</dbReference>
<keyword evidence="1" id="KW-0443">Lipid metabolism</keyword>
<protein>
    <submittedName>
        <fullName evidence="4">Hypp241 protein</fullName>
    </submittedName>
</protein>
<feature type="domain" description="PNPLA" evidence="3">
    <location>
        <begin position="58"/>
        <end position="261"/>
    </location>
</feature>
<reference evidence="4" key="1">
    <citation type="submission" date="2022-01" db="EMBL/GenBank/DDBJ databases">
        <authorList>
            <person name="Braso-Vives M."/>
        </authorList>
    </citation>
    <scope>NUCLEOTIDE SEQUENCE</scope>
</reference>
<dbReference type="InterPro" id="IPR002641">
    <property type="entry name" value="PNPLA_dom"/>
</dbReference>
<dbReference type="PROSITE" id="PS51635">
    <property type="entry name" value="PNPLA"/>
    <property type="match status" value="1"/>
</dbReference>
<name>A0A8J9V7Y6_BRALA</name>
<dbReference type="GO" id="GO:0006629">
    <property type="term" value="P:lipid metabolic process"/>
    <property type="evidence" value="ECO:0007669"/>
    <property type="project" value="UniProtKB-KW"/>
</dbReference>
<dbReference type="PANTHER" id="PTHR46394">
    <property type="entry name" value="ANNEXIN"/>
    <property type="match status" value="1"/>
</dbReference>
<dbReference type="OrthoDB" id="10049244at2759"/>
<feature type="short sequence motif" description="DGA/G" evidence="2">
    <location>
        <begin position="248"/>
        <end position="250"/>
    </location>
</feature>